<comment type="subcellular location">
    <subcellularLocation>
        <location evidence="1 10">Cell outer membrane</location>
        <topology evidence="1 10">Multi-pass membrane protein</topology>
    </subcellularLocation>
</comment>
<dbReference type="Proteomes" id="UP001594351">
    <property type="component" value="Unassembled WGS sequence"/>
</dbReference>
<evidence type="ECO:0000256" key="1">
    <source>
        <dbReference type="ARBA" id="ARBA00004571"/>
    </source>
</evidence>
<reference evidence="14 15" key="1">
    <citation type="submission" date="2024-09" db="EMBL/GenBank/DDBJ databases">
        <title>Laminarin stimulates single cell rates of sulfate reduction while oxygen inhibits transcriptomic activity in coastal marine sediment.</title>
        <authorList>
            <person name="Lindsay M."/>
            <person name="Orcutt B."/>
            <person name="Emerson D."/>
            <person name="Stepanauskas R."/>
            <person name="D'Angelo T."/>
        </authorList>
    </citation>
    <scope>NUCLEOTIDE SEQUENCE [LARGE SCALE GENOMIC DNA]</scope>
    <source>
        <strain evidence="14">SAG AM-311-K15</strain>
    </source>
</reference>
<keyword evidence="8 14" id="KW-0675">Receptor</keyword>
<protein>
    <submittedName>
        <fullName evidence="14">TonB-dependent receptor plug domain-containing protein</fullName>
    </submittedName>
</protein>
<organism evidence="14 15">
    <name type="scientific">candidate division CSSED10-310 bacterium</name>
    <dbReference type="NCBI Taxonomy" id="2855610"/>
    <lineage>
        <taxon>Bacteria</taxon>
        <taxon>Bacteria division CSSED10-310</taxon>
    </lineage>
</organism>
<feature type="domain" description="TonB-dependent receptor plug" evidence="13">
    <location>
        <begin position="50"/>
        <end position="157"/>
    </location>
</feature>
<keyword evidence="3 10" id="KW-1134">Transmembrane beta strand</keyword>
<keyword evidence="4 10" id="KW-0812">Transmembrane</keyword>
<keyword evidence="7 10" id="KW-0472">Membrane</keyword>
<dbReference type="InterPro" id="IPR000531">
    <property type="entry name" value="Beta-barrel_TonB"/>
</dbReference>
<evidence type="ECO:0000256" key="5">
    <source>
        <dbReference type="ARBA" id="ARBA00022729"/>
    </source>
</evidence>
<evidence type="ECO:0000256" key="6">
    <source>
        <dbReference type="ARBA" id="ARBA00023077"/>
    </source>
</evidence>
<dbReference type="InterPro" id="IPR037066">
    <property type="entry name" value="Plug_dom_sf"/>
</dbReference>
<sequence length="751" mass="85323">MKNIFWGIVILLFSGPLFAQTDIDLEEEDLLSLLETEIVTVSKRAENLFQAPAIVIILTADEIIRRGYLDLEQVLHDLPGFDISRGNGTVYSQIYQRGYRSNNTDRTLLLIDGIEENDLWKGAAWLSRQYPLSNIKRIEIIYGPGSTLYGANAFVGVINIITKNPVDVLQKGGPLGINCQINYGTWNTKYADLTVAGKAGNVHYMLSGRAYYSEEMDLSGYPDWDYKLDAYDLAYYQAKLGTDDVSLAQLAQTLDREGYYQIRPETGNKGPQYSNTTDDWLIYGKLNIENFYLGFQTWRRAEGYGAWYTDDYESGPVNKAQWVPSNTFLYIKYEKQLSDKFFISSFTRYKIHELDGDSQENYFRGYFNGEYDLDDLTDPNGPTLSNWEVTWWYVFSEQLRTELKTVFKPTEKINFVTGLEYRRSYIQGAYITSDTPNPSETGFIRDEADTGFPGGNHYKNVDTGLYALLSYAMLKQLTFTLGGRLDNNEIRTTGGYGTVFTPRAAVVATPGKFILKAIYSEAFKDADNWTKYSTTPGRLLPNPSLKPERVKNFECSVSWQISRHFIVDVIGYHALYDNVAGTANVTLPDGTETTQHQAIGSLQISGMMSNFLFIYKDLTAYANYTFTEPKNEDTDLRIGDIARHQVNLGLNMHLLQKLNLNVRLNYVGEKETGKNTTISTNPLDKIDAYTVISGAITYYNIMPGFSLQMVVNNIADVEYFHPGVRSADGDYYAAKCPQNERNFMMKILYNY</sequence>
<dbReference type="InterPro" id="IPR036942">
    <property type="entry name" value="Beta-barrel_TonB_sf"/>
</dbReference>
<dbReference type="Pfam" id="PF00593">
    <property type="entry name" value="TonB_dep_Rec_b-barrel"/>
    <property type="match status" value="1"/>
</dbReference>
<keyword evidence="5" id="KW-0732">Signal</keyword>
<evidence type="ECO:0000313" key="14">
    <source>
        <dbReference type="EMBL" id="MFC1852101.1"/>
    </source>
</evidence>
<evidence type="ECO:0000256" key="7">
    <source>
        <dbReference type="ARBA" id="ARBA00023136"/>
    </source>
</evidence>
<comment type="similarity">
    <text evidence="10 11">Belongs to the TonB-dependent receptor family.</text>
</comment>
<dbReference type="Gene3D" id="2.170.130.10">
    <property type="entry name" value="TonB-dependent receptor, plug domain"/>
    <property type="match status" value="1"/>
</dbReference>
<proteinExistence type="inferred from homology"/>
<dbReference type="InterPro" id="IPR039426">
    <property type="entry name" value="TonB-dep_rcpt-like"/>
</dbReference>
<evidence type="ECO:0000256" key="3">
    <source>
        <dbReference type="ARBA" id="ARBA00022452"/>
    </source>
</evidence>
<accession>A0ABV6Z0X3</accession>
<evidence type="ECO:0000256" key="10">
    <source>
        <dbReference type="PROSITE-ProRule" id="PRU01360"/>
    </source>
</evidence>
<evidence type="ECO:0000256" key="2">
    <source>
        <dbReference type="ARBA" id="ARBA00022448"/>
    </source>
</evidence>
<evidence type="ECO:0000256" key="9">
    <source>
        <dbReference type="ARBA" id="ARBA00023237"/>
    </source>
</evidence>
<evidence type="ECO:0000259" key="12">
    <source>
        <dbReference type="Pfam" id="PF00593"/>
    </source>
</evidence>
<feature type="domain" description="TonB-dependent receptor-like beta-barrel" evidence="12">
    <location>
        <begin position="288"/>
        <end position="714"/>
    </location>
</feature>
<keyword evidence="15" id="KW-1185">Reference proteome</keyword>
<dbReference type="Gene3D" id="2.40.170.20">
    <property type="entry name" value="TonB-dependent receptor, beta-barrel domain"/>
    <property type="match status" value="1"/>
</dbReference>
<dbReference type="PANTHER" id="PTHR30069">
    <property type="entry name" value="TONB-DEPENDENT OUTER MEMBRANE RECEPTOR"/>
    <property type="match status" value="1"/>
</dbReference>
<dbReference type="PANTHER" id="PTHR30069:SF29">
    <property type="entry name" value="HEMOGLOBIN AND HEMOGLOBIN-HAPTOGLOBIN-BINDING PROTEIN 1-RELATED"/>
    <property type="match status" value="1"/>
</dbReference>
<name>A0ABV6Z0X3_UNCC1</name>
<keyword evidence="6 11" id="KW-0798">TonB box</keyword>
<comment type="caution">
    <text evidence="14">The sequence shown here is derived from an EMBL/GenBank/DDBJ whole genome shotgun (WGS) entry which is preliminary data.</text>
</comment>
<dbReference type="InterPro" id="IPR012910">
    <property type="entry name" value="Plug_dom"/>
</dbReference>
<keyword evidence="2 10" id="KW-0813">Transport</keyword>
<gene>
    <name evidence="14" type="ORF">ACFL27_18055</name>
</gene>
<evidence type="ECO:0000256" key="4">
    <source>
        <dbReference type="ARBA" id="ARBA00022692"/>
    </source>
</evidence>
<evidence type="ECO:0000313" key="15">
    <source>
        <dbReference type="Proteomes" id="UP001594351"/>
    </source>
</evidence>
<dbReference type="EMBL" id="JBHPBY010000266">
    <property type="protein sequence ID" value="MFC1852101.1"/>
    <property type="molecule type" value="Genomic_DNA"/>
</dbReference>
<dbReference type="PROSITE" id="PS52016">
    <property type="entry name" value="TONB_DEPENDENT_REC_3"/>
    <property type="match status" value="1"/>
</dbReference>
<evidence type="ECO:0000256" key="11">
    <source>
        <dbReference type="RuleBase" id="RU003357"/>
    </source>
</evidence>
<evidence type="ECO:0000256" key="8">
    <source>
        <dbReference type="ARBA" id="ARBA00023170"/>
    </source>
</evidence>
<dbReference type="SUPFAM" id="SSF56935">
    <property type="entry name" value="Porins"/>
    <property type="match status" value="1"/>
</dbReference>
<evidence type="ECO:0000259" key="13">
    <source>
        <dbReference type="Pfam" id="PF07715"/>
    </source>
</evidence>
<keyword evidence="9 10" id="KW-0998">Cell outer membrane</keyword>
<dbReference type="Pfam" id="PF07715">
    <property type="entry name" value="Plug"/>
    <property type="match status" value="1"/>
</dbReference>